<feature type="repeat" description="ANK" evidence="3">
    <location>
        <begin position="385"/>
        <end position="419"/>
    </location>
</feature>
<evidence type="ECO:0000313" key="5">
    <source>
        <dbReference type="Proteomes" id="UP000277580"/>
    </source>
</evidence>
<dbReference type="PROSITE" id="PS50297">
    <property type="entry name" value="ANK_REP_REGION"/>
    <property type="match status" value="3"/>
</dbReference>
<dbReference type="PANTHER" id="PTHR24198:SF165">
    <property type="entry name" value="ANKYRIN REPEAT-CONTAINING PROTEIN-RELATED"/>
    <property type="match status" value="1"/>
</dbReference>
<feature type="repeat" description="ANK" evidence="3">
    <location>
        <begin position="156"/>
        <end position="181"/>
    </location>
</feature>
<proteinExistence type="predicted"/>
<dbReference type="OrthoDB" id="366390at2759"/>
<dbReference type="SUPFAM" id="SSF48403">
    <property type="entry name" value="Ankyrin repeat"/>
    <property type="match status" value="1"/>
</dbReference>
<evidence type="ECO:0000256" key="2">
    <source>
        <dbReference type="ARBA" id="ARBA00023043"/>
    </source>
</evidence>
<keyword evidence="2 3" id="KW-0040">ANK repeat</keyword>
<dbReference type="AlphaFoldDB" id="A0A3N4KXX5"/>
<organism evidence="4 5">
    <name type="scientific">Morchella conica CCBAS932</name>
    <dbReference type="NCBI Taxonomy" id="1392247"/>
    <lineage>
        <taxon>Eukaryota</taxon>
        <taxon>Fungi</taxon>
        <taxon>Dikarya</taxon>
        <taxon>Ascomycota</taxon>
        <taxon>Pezizomycotina</taxon>
        <taxon>Pezizomycetes</taxon>
        <taxon>Pezizales</taxon>
        <taxon>Morchellaceae</taxon>
        <taxon>Morchella</taxon>
    </lineage>
</organism>
<feature type="repeat" description="ANK" evidence="3">
    <location>
        <begin position="123"/>
        <end position="155"/>
    </location>
</feature>
<accession>A0A3N4KXX5</accession>
<reference evidence="4 5" key="1">
    <citation type="journal article" date="2018" name="Nat. Ecol. Evol.">
        <title>Pezizomycetes genomes reveal the molecular basis of ectomycorrhizal truffle lifestyle.</title>
        <authorList>
            <person name="Murat C."/>
            <person name="Payen T."/>
            <person name="Noel B."/>
            <person name="Kuo A."/>
            <person name="Morin E."/>
            <person name="Chen J."/>
            <person name="Kohler A."/>
            <person name="Krizsan K."/>
            <person name="Balestrini R."/>
            <person name="Da Silva C."/>
            <person name="Montanini B."/>
            <person name="Hainaut M."/>
            <person name="Levati E."/>
            <person name="Barry K.W."/>
            <person name="Belfiori B."/>
            <person name="Cichocki N."/>
            <person name="Clum A."/>
            <person name="Dockter R.B."/>
            <person name="Fauchery L."/>
            <person name="Guy J."/>
            <person name="Iotti M."/>
            <person name="Le Tacon F."/>
            <person name="Lindquist E.A."/>
            <person name="Lipzen A."/>
            <person name="Malagnac F."/>
            <person name="Mello A."/>
            <person name="Molinier V."/>
            <person name="Miyauchi S."/>
            <person name="Poulain J."/>
            <person name="Riccioni C."/>
            <person name="Rubini A."/>
            <person name="Sitrit Y."/>
            <person name="Splivallo R."/>
            <person name="Traeger S."/>
            <person name="Wang M."/>
            <person name="Zifcakova L."/>
            <person name="Wipf D."/>
            <person name="Zambonelli A."/>
            <person name="Paolocci F."/>
            <person name="Nowrousian M."/>
            <person name="Ottonello S."/>
            <person name="Baldrian P."/>
            <person name="Spatafora J.W."/>
            <person name="Henrissat B."/>
            <person name="Nagy L.G."/>
            <person name="Aury J.M."/>
            <person name="Wincker P."/>
            <person name="Grigoriev I.V."/>
            <person name="Bonfante P."/>
            <person name="Martin F.M."/>
        </authorList>
    </citation>
    <scope>NUCLEOTIDE SEQUENCE [LARGE SCALE GENOMIC DNA]</scope>
    <source>
        <strain evidence="4 5">CCBAS932</strain>
    </source>
</reference>
<dbReference type="InParanoid" id="A0A3N4KXX5"/>
<evidence type="ECO:0000256" key="3">
    <source>
        <dbReference type="PROSITE-ProRule" id="PRU00023"/>
    </source>
</evidence>
<dbReference type="Gene3D" id="1.25.40.20">
    <property type="entry name" value="Ankyrin repeat-containing domain"/>
    <property type="match status" value="2"/>
</dbReference>
<dbReference type="STRING" id="1392247.A0A3N4KXX5"/>
<evidence type="ECO:0000313" key="4">
    <source>
        <dbReference type="EMBL" id="RPB15387.1"/>
    </source>
</evidence>
<dbReference type="InterPro" id="IPR002110">
    <property type="entry name" value="Ankyrin_rpt"/>
</dbReference>
<dbReference type="InterPro" id="IPR036770">
    <property type="entry name" value="Ankyrin_rpt-contain_sf"/>
</dbReference>
<sequence>MSFSELPNELVIEISFLLSTAGDFNRFACVNRSLFVLLKPILLRRFAQKGGNLIMALYLSAITQNVENICILLEDRRSEIKYPYTNSQVSKLNELLTKTASIDRVAVFLIKYYHRSVLVDSAYGRSPLYWAMVLGRGDLFSKFLEMGIGIDTRDNMGQTPLFWAVRKGSFETCRGLLNAGAIMSRRYLQHRFTPLHAAVHYRSINMVKLILGFGPNVNTLSRVGRYSVGYREFSPLFITIQKNKNEIAKLLLEHGADPHSFTTEPAALDLLFVCGTDSYVSSPLVVYVPSPLRYAIIERKLDFLEMFLDGKVDSLDYIGATSLQHASCDHEPTVAAFLLNMGADPDFMGWRGYTALKQAAIDGCVLTIHALLDGGAGINALCKRYGRTALHHAVIKGGNAEPSIGALLERGIDTSIQDLRGMTAMDYAMEMRYYRAYLKIDIAEGLRGWANRYAST</sequence>
<name>A0A3N4KXX5_9PEZI</name>
<gene>
    <name evidence="4" type="ORF">P167DRAFT_571463</name>
</gene>
<dbReference type="EMBL" id="ML119113">
    <property type="protein sequence ID" value="RPB15387.1"/>
    <property type="molecule type" value="Genomic_DNA"/>
</dbReference>
<dbReference type="SMART" id="SM00248">
    <property type="entry name" value="ANK"/>
    <property type="match status" value="9"/>
</dbReference>
<feature type="repeat" description="ANK" evidence="3">
    <location>
        <begin position="190"/>
        <end position="222"/>
    </location>
</feature>
<keyword evidence="5" id="KW-1185">Reference proteome</keyword>
<dbReference type="PRINTS" id="PR01415">
    <property type="entry name" value="ANKYRIN"/>
</dbReference>
<feature type="repeat" description="ANK" evidence="3">
    <location>
        <begin position="231"/>
        <end position="263"/>
    </location>
</feature>
<dbReference type="PANTHER" id="PTHR24198">
    <property type="entry name" value="ANKYRIN REPEAT AND PROTEIN KINASE DOMAIN-CONTAINING PROTEIN"/>
    <property type="match status" value="1"/>
</dbReference>
<protein>
    <submittedName>
        <fullName evidence="4">Ankyrin</fullName>
    </submittedName>
</protein>
<keyword evidence="1" id="KW-0677">Repeat</keyword>
<evidence type="ECO:0000256" key="1">
    <source>
        <dbReference type="ARBA" id="ARBA00022737"/>
    </source>
</evidence>
<dbReference type="Pfam" id="PF12796">
    <property type="entry name" value="Ank_2"/>
    <property type="match status" value="3"/>
</dbReference>
<dbReference type="PROSITE" id="PS50088">
    <property type="entry name" value="ANK_REPEAT"/>
    <property type="match status" value="5"/>
</dbReference>
<dbReference type="Proteomes" id="UP000277580">
    <property type="component" value="Unassembled WGS sequence"/>
</dbReference>